<dbReference type="HOGENOM" id="CLU_169738_2_2_9"/>
<proteinExistence type="predicted"/>
<evidence type="ECO:0000256" key="1">
    <source>
        <dbReference type="ARBA" id="ARBA00003863"/>
    </source>
</evidence>
<evidence type="ECO:0000313" key="4">
    <source>
        <dbReference type="Proteomes" id="UP000007488"/>
    </source>
</evidence>
<evidence type="ECO:0000313" key="3">
    <source>
        <dbReference type="EMBL" id="ADY57581.1"/>
    </source>
</evidence>
<dbReference type="InterPro" id="IPR038300">
    <property type="entry name" value="SASP_sf_alpha/beta"/>
</dbReference>
<evidence type="ECO:0000256" key="2">
    <source>
        <dbReference type="SAM" id="MobiDB-lite"/>
    </source>
</evidence>
<gene>
    <name evidence="3" type="ordered locus">Sgly_3318</name>
</gene>
<reference evidence="4" key="2">
    <citation type="submission" date="2011-02" db="EMBL/GenBank/DDBJ databases">
        <title>The complete genome of Syntrophobotulus glycolicus DSM 8271.</title>
        <authorList>
            <person name="Lucas S."/>
            <person name="Copeland A."/>
            <person name="Lapidus A."/>
            <person name="Bruce D."/>
            <person name="Goodwin L."/>
            <person name="Pitluck S."/>
            <person name="Kyrpides N."/>
            <person name="Mavromatis K."/>
            <person name="Pagani I."/>
            <person name="Ivanova N."/>
            <person name="Mikhailova N."/>
            <person name="Chertkov O."/>
            <person name="Held B."/>
            <person name="Detter J.C."/>
            <person name="Tapia R."/>
            <person name="Han C."/>
            <person name="Land M."/>
            <person name="Hauser L."/>
            <person name="Markowitz V."/>
            <person name="Cheng J.-F."/>
            <person name="Hugenholtz P."/>
            <person name="Woyke T."/>
            <person name="Wu D."/>
            <person name="Spring S."/>
            <person name="Schroeder M."/>
            <person name="Brambilla E."/>
            <person name="Klenk H.-P."/>
            <person name="Eisen J.A."/>
        </authorList>
    </citation>
    <scope>NUCLEOTIDE SEQUENCE [LARGE SCALE GENOMIC DNA]</scope>
    <source>
        <strain evidence="4">DSM 8271 / FlGlyR</strain>
    </source>
</reference>
<dbReference type="Pfam" id="PF00269">
    <property type="entry name" value="SASP"/>
    <property type="match status" value="1"/>
</dbReference>
<organism evidence="3 4">
    <name type="scientific">Syntrophobotulus glycolicus (strain DSM 8271 / FlGlyR)</name>
    <dbReference type="NCBI Taxonomy" id="645991"/>
    <lineage>
        <taxon>Bacteria</taxon>
        <taxon>Bacillati</taxon>
        <taxon>Bacillota</taxon>
        <taxon>Clostridia</taxon>
        <taxon>Eubacteriales</taxon>
        <taxon>Desulfitobacteriaceae</taxon>
        <taxon>Syntrophobotulus</taxon>
    </lineage>
</organism>
<feature type="region of interest" description="Disordered" evidence="2">
    <location>
        <begin position="36"/>
        <end position="58"/>
    </location>
</feature>
<dbReference type="InterPro" id="IPR001448">
    <property type="entry name" value="SASP_alpha/beta-type"/>
</dbReference>
<dbReference type="Gene3D" id="6.10.10.80">
    <property type="entry name" value="Small, acid-soluble spore protein, alpha/beta type-like"/>
    <property type="match status" value="1"/>
</dbReference>
<comment type="function">
    <text evidence="1">SASP are bound to spore DNA. They are double-stranded DNA-binding proteins that cause DNA to change to an a-like conformation. They protect the DNA backbone from chemical and enzymatic cleavage and are thus involved in dormant spore's high resistance to UV light.</text>
</comment>
<accession>F0T2U4</accession>
<dbReference type="GO" id="GO:0003690">
    <property type="term" value="F:double-stranded DNA binding"/>
    <property type="evidence" value="ECO:0007669"/>
    <property type="project" value="InterPro"/>
</dbReference>
<dbReference type="eggNOG" id="ENOG5032VF7">
    <property type="taxonomic scope" value="Bacteria"/>
</dbReference>
<reference evidence="3 4" key="1">
    <citation type="journal article" date="2011" name="Stand. Genomic Sci.">
        <title>Complete genome sequence of Syntrophobotulus glycolicus type strain (FlGlyR).</title>
        <authorList>
            <person name="Han C."/>
            <person name="Mwirichia R."/>
            <person name="Chertkov O."/>
            <person name="Held B."/>
            <person name="Lapidus A."/>
            <person name="Nolan M."/>
            <person name="Lucas S."/>
            <person name="Hammon N."/>
            <person name="Deshpande S."/>
            <person name="Cheng J.F."/>
            <person name="Tapia R."/>
            <person name="Goodwin L."/>
            <person name="Pitluck S."/>
            <person name="Huntemann M."/>
            <person name="Liolios K."/>
            <person name="Ivanova N."/>
            <person name="Pagani I."/>
            <person name="Mavromatis K."/>
            <person name="Ovchinikova G."/>
            <person name="Pati A."/>
            <person name="Chen A."/>
            <person name="Palaniappan K."/>
            <person name="Land M."/>
            <person name="Hauser L."/>
            <person name="Brambilla E.M."/>
            <person name="Rohde M."/>
            <person name="Spring S."/>
            <person name="Sikorski J."/>
            <person name="Goker M."/>
            <person name="Woyke T."/>
            <person name="Bristow J."/>
            <person name="Eisen J.A."/>
            <person name="Markowitz V."/>
            <person name="Hugenholtz P."/>
            <person name="Kyrpides N.C."/>
            <person name="Klenk H.P."/>
            <person name="Detter J.C."/>
        </authorList>
    </citation>
    <scope>NUCLEOTIDE SEQUENCE [LARGE SCALE GENOMIC DNA]</scope>
    <source>
        <strain evidence="4">DSM 8271 / FlGlyR</strain>
    </source>
</reference>
<dbReference type="EMBL" id="CP002547">
    <property type="protein sequence ID" value="ADY57581.1"/>
    <property type="molecule type" value="Genomic_DNA"/>
</dbReference>
<dbReference type="GO" id="GO:0006265">
    <property type="term" value="P:DNA topological change"/>
    <property type="evidence" value="ECO:0007669"/>
    <property type="project" value="InterPro"/>
</dbReference>
<sequence length="72" mass="8219">MMSNTSEAKKRFLQELKMEAARELGRLEFVRENNDHYKGDVSSRQNGSEGGPIGGEMVRRMVQYAKNNISQI</sequence>
<dbReference type="Proteomes" id="UP000007488">
    <property type="component" value="Chromosome"/>
</dbReference>
<dbReference type="AlphaFoldDB" id="F0T2U4"/>
<dbReference type="KEGG" id="sgy:Sgly_3318"/>
<name>F0T2U4_SYNGF</name>
<keyword evidence="4" id="KW-1185">Reference proteome</keyword>
<protein>
    <submittedName>
        <fullName evidence="3">Small acid-soluble spore protein alpha/beta type</fullName>
    </submittedName>
</protein>